<dbReference type="Pfam" id="PF01075">
    <property type="entry name" value="Glyco_transf_9"/>
    <property type="match status" value="1"/>
</dbReference>
<dbReference type="Proteomes" id="UP001379949">
    <property type="component" value="Unassembled WGS sequence"/>
</dbReference>
<keyword evidence="1" id="KW-0328">Glycosyltransferase</keyword>
<evidence type="ECO:0000256" key="2">
    <source>
        <dbReference type="ARBA" id="ARBA00022679"/>
    </source>
</evidence>
<reference evidence="3 4" key="1">
    <citation type="submission" date="2024-02" db="EMBL/GenBank/DDBJ databases">
        <title>Bacteria isolated from the canopy kelp, Nereocystis luetkeana.</title>
        <authorList>
            <person name="Pfister C.A."/>
            <person name="Younker I.T."/>
            <person name="Light S.H."/>
        </authorList>
    </citation>
    <scope>NUCLEOTIDE SEQUENCE [LARGE SCALE GENOMIC DNA]</scope>
    <source>
        <strain evidence="3 4">TI.4.07</strain>
    </source>
</reference>
<dbReference type="PANTHER" id="PTHR30160:SF21">
    <property type="entry name" value="LIPOPOLYSACCHARIDE CORE HEPTOSYLTRANSFERASE OPSX"/>
    <property type="match status" value="1"/>
</dbReference>
<dbReference type="SUPFAM" id="SSF53756">
    <property type="entry name" value="UDP-Glycosyltransferase/glycogen phosphorylase"/>
    <property type="match status" value="1"/>
</dbReference>
<dbReference type="CDD" id="cd03789">
    <property type="entry name" value="GT9_LPS_heptosyltransferase"/>
    <property type="match status" value="1"/>
</dbReference>
<keyword evidence="4" id="KW-1185">Reference proteome</keyword>
<sequence length="342" mass="37339">MTQESIQRIAIVRLSALGDVCHAMSVVTAIQARYPDAQITWITGPAEAQLVRLMPNIDVRIYHKKSGFKGLFALGKSLKGVNFDILLHMQWSLRASLLTRVLSAKRRIGFAKSHSREKQHWFVNELAPEPTGKHVLDALMSLARAIDVPHQAPAWRLSIPESGLSLPERFVVVNPCGSKVTKDWTLAGYRRVIEFLLSKGLAVVVTGGPSEREIAVCNAVSEGLDVLNLVGKTSIASLLDVIQKAALIISPDTGPAHMATIVNTPVIALFALSNPKRTGPYNDQENIVSVYRELVEEESGKSVEALPWATTVHREDAMAQLPQDAVMAKVDSVVRQLGLLAP</sequence>
<protein>
    <submittedName>
        <fullName evidence="3">Glycosyltransferase family 9 protein</fullName>
    </submittedName>
</protein>
<dbReference type="Gene3D" id="3.40.50.2000">
    <property type="entry name" value="Glycogen Phosphorylase B"/>
    <property type="match status" value="2"/>
</dbReference>
<dbReference type="InterPro" id="IPR051199">
    <property type="entry name" value="LPS_LOS_Heptosyltrfase"/>
</dbReference>
<gene>
    <name evidence="3" type="ORF">V6242_10200</name>
</gene>
<organism evidence="3 4">
    <name type="scientific">Marinomonas arenicola</name>
    <dbReference type="NCBI Taxonomy" id="569601"/>
    <lineage>
        <taxon>Bacteria</taxon>
        <taxon>Pseudomonadati</taxon>
        <taxon>Pseudomonadota</taxon>
        <taxon>Gammaproteobacteria</taxon>
        <taxon>Oceanospirillales</taxon>
        <taxon>Oceanospirillaceae</taxon>
        <taxon>Marinomonas</taxon>
    </lineage>
</organism>
<keyword evidence="2" id="KW-0808">Transferase</keyword>
<dbReference type="RefSeq" id="WP_341567287.1">
    <property type="nucleotide sequence ID" value="NZ_JBAKAR010000007.1"/>
</dbReference>
<dbReference type="PANTHER" id="PTHR30160">
    <property type="entry name" value="TETRAACYLDISACCHARIDE 4'-KINASE-RELATED"/>
    <property type="match status" value="1"/>
</dbReference>
<evidence type="ECO:0000313" key="3">
    <source>
        <dbReference type="EMBL" id="MEL0613519.1"/>
    </source>
</evidence>
<evidence type="ECO:0000256" key="1">
    <source>
        <dbReference type="ARBA" id="ARBA00022676"/>
    </source>
</evidence>
<comment type="caution">
    <text evidence="3">The sequence shown here is derived from an EMBL/GenBank/DDBJ whole genome shotgun (WGS) entry which is preliminary data.</text>
</comment>
<dbReference type="InterPro" id="IPR002201">
    <property type="entry name" value="Glyco_trans_9"/>
</dbReference>
<evidence type="ECO:0000313" key="4">
    <source>
        <dbReference type="Proteomes" id="UP001379949"/>
    </source>
</evidence>
<accession>A0ABU9G4V6</accession>
<proteinExistence type="predicted"/>
<dbReference type="EMBL" id="JBAKAR010000007">
    <property type="protein sequence ID" value="MEL0613519.1"/>
    <property type="molecule type" value="Genomic_DNA"/>
</dbReference>
<name>A0ABU9G4V6_9GAMM</name>